<evidence type="ECO:0000313" key="2">
    <source>
        <dbReference type="EMBL" id="NYH94778.1"/>
    </source>
</evidence>
<proteinExistence type="predicted"/>
<keyword evidence="3" id="KW-1185">Reference proteome</keyword>
<dbReference type="RefSeq" id="WP_179406730.1">
    <property type="nucleotide sequence ID" value="NZ_BMGF01000006.1"/>
</dbReference>
<dbReference type="Proteomes" id="UP000522081">
    <property type="component" value="Unassembled WGS sequence"/>
</dbReference>
<dbReference type="InterPro" id="IPR037401">
    <property type="entry name" value="SnoaL-like"/>
</dbReference>
<accession>A0A7Y9XWV0</accession>
<dbReference type="EMBL" id="JACBZF010000002">
    <property type="protein sequence ID" value="NYH94778.1"/>
    <property type="molecule type" value="Genomic_DNA"/>
</dbReference>
<feature type="domain" description="SnoaL-like" evidence="1">
    <location>
        <begin position="12"/>
        <end position="123"/>
    </location>
</feature>
<dbReference type="SUPFAM" id="SSF54427">
    <property type="entry name" value="NTF2-like"/>
    <property type="match status" value="1"/>
</dbReference>
<evidence type="ECO:0000313" key="3">
    <source>
        <dbReference type="Proteomes" id="UP000522081"/>
    </source>
</evidence>
<dbReference type="Gene3D" id="3.10.450.50">
    <property type="match status" value="1"/>
</dbReference>
<gene>
    <name evidence="2" type="ORF">FHS75_001097</name>
</gene>
<evidence type="ECO:0000259" key="1">
    <source>
        <dbReference type="Pfam" id="PF12680"/>
    </source>
</evidence>
<dbReference type="AlphaFoldDB" id="A0A7Y9XWV0"/>
<dbReference type="InterPro" id="IPR032710">
    <property type="entry name" value="NTF2-like_dom_sf"/>
</dbReference>
<comment type="caution">
    <text evidence="2">The sequence shown here is derived from an EMBL/GenBank/DDBJ whole genome shotgun (WGS) entry which is preliminary data.</text>
</comment>
<dbReference type="Pfam" id="PF12680">
    <property type="entry name" value="SnoaL_2"/>
    <property type="match status" value="1"/>
</dbReference>
<name>A0A7Y9XWV0_9SPHN</name>
<reference evidence="2 3" key="1">
    <citation type="submission" date="2020-07" db="EMBL/GenBank/DDBJ databases">
        <title>Genomic Encyclopedia of Type Strains, Phase IV (KMG-IV): sequencing the most valuable type-strain genomes for metagenomic binning, comparative biology and taxonomic classification.</title>
        <authorList>
            <person name="Goeker M."/>
        </authorList>
    </citation>
    <scope>NUCLEOTIDE SEQUENCE [LARGE SCALE GENOMIC DNA]</scope>
    <source>
        <strain evidence="2 3">DSM 29043</strain>
    </source>
</reference>
<sequence>MMNRARNIELTTKYLDAMQAGDWETVEAMYHDDIVIHMAGTTPASGRKEGKAEVTDRMIAEQVHGALVPERMHFASRWRIMCADDERVCIIMEGGGPTKAGDVYDQVYCEVFRFAEDGRMIEMHAFFDTALAERALFGNALATPREKPEKPLAY</sequence>
<organism evidence="2 3">
    <name type="scientific">Novosphingobium marinum</name>
    <dbReference type="NCBI Taxonomy" id="1514948"/>
    <lineage>
        <taxon>Bacteria</taxon>
        <taxon>Pseudomonadati</taxon>
        <taxon>Pseudomonadota</taxon>
        <taxon>Alphaproteobacteria</taxon>
        <taxon>Sphingomonadales</taxon>
        <taxon>Sphingomonadaceae</taxon>
        <taxon>Novosphingobium</taxon>
    </lineage>
</organism>
<protein>
    <recommendedName>
        <fullName evidence="1">SnoaL-like domain-containing protein</fullName>
    </recommendedName>
</protein>